<sequence length="849" mass="96378">MEFRSLSILDEDWTNSQQLVLGTPSSVASSLFEVCRCCSRQNCENLEYYNRTMKKLESDTRLAAEIGQGLLHKHETYVTESNQQRAQLEKQLNECHERIAGLEQSLDEVENQKDDISKEKNRWLWEYQKRQKILDETVADLEMTNEKCNQLEMDLKIKESELQKLRLYKFMARHAESNEATLTSKLEDTNQELAICRKNELVLESKIKKLKMRYGKFALWWIEMPVLRPWQESLYSNHEQLSRQMQETAMIMPQPPRNESDTIKASFTQAHHLFYNSVSSYNNNNDLISLIKELSSANTKLKSDLINCKEQLSESRGEVSALNQKLEDAANSTTEQDGKRLQDDIKTSIKRSKKLKRATSVKDEATNTKKKDGLPIRSKTTMQPPLPSVSSSMPTSSLASSPVISPNSKNAVVHHHYHYYVKNSKGERIQITDEMDSSSSKSTASNSSSHDIMLDCSERNTLGDMYSISPQQQQQQQQQQPNQRELVPTPSTSSVITIKDGTVTTSASGLTKSPFILLQEHVTQVLDRLRGSDIRALNRRLKRAFEITELSNMSNSIIDNILMDVDILDTRFLWVQTTDTDTMAFFPLMDLLKDMLKELGILRNTMNELQVEYVKKVEESGLRVEEEILKKRQLKRESTLKLKSSKSTSTASSNNSTRPLSWLANMFSNSNNNNKQPEVCNTNNNNNNNTTPSSITTASTASTTDQHYYDRGSTLTKTTTNSSTLILSPSENADDEEADEGRSNTLRKLMIATAASDMHHEDTTLHTKYARNVVHPAKRRQIPYLPPVMCTSVSSNTARSTPSIPIRSKRSLHRMHIDYEGIGPAAIRPLPSDRDNSSSNFSSSWLGGK</sequence>
<feature type="region of interest" description="Disordered" evidence="2">
    <location>
        <begin position="825"/>
        <end position="849"/>
    </location>
</feature>
<evidence type="ECO:0000313" key="3">
    <source>
        <dbReference type="EMBL" id="EPB90161.1"/>
    </source>
</evidence>
<reference evidence="4" key="1">
    <citation type="submission" date="2013-05" db="EMBL/GenBank/DDBJ databases">
        <title>The Genome sequence of Mucor circinelloides f. circinelloides 1006PhL.</title>
        <authorList>
            <consortium name="The Broad Institute Genomics Platform"/>
            <person name="Cuomo C."/>
            <person name="Earl A."/>
            <person name="Findley K."/>
            <person name="Lee S.C."/>
            <person name="Walker B."/>
            <person name="Young S."/>
            <person name="Zeng Q."/>
            <person name="Gargeya S."/>
            <person name="Fitzgerald M."/>
            <person name="Haas B."/>
            <person name="Abouelleil A."/>
            <person name="Allen A.W."/>
            <person name="Alvarado L."/>
            <person name="Arachchi H.M."/>
            <person name="Berlin A.M."/>
            <person name="Chapman S.B."/>
            <person name="Gainer-Dewar J."/>
            <person name="Goldberg J."/>
            <person name="Griggs A."/>
            <person name="Gujja S."/>
            <person name="Hansen M."/>
            <person name="Howarth C."/>
            <person name="Imamovic A."/>
            <person name="Ireland A."/>
            <person name="Larimer J."/>
            <person name="McCowan C."/>
            <person name="Murphy C."/>
            <person name="Pearson M."/>
            <person name="Poon T.W."/>
            <person name="Priest M."/>
            <person name="Roberts A."/>
            <person name="Saif S."/>
            <person name="Shea T."/>
            <person name="Sisk P."/>
            <person name="Sykes S."/>
            <person name="Wortman J."/>
            <person name="Nusbaum C."/>
            <person name="Birren B."/>
        </authorList>
    </citation>
    <scope>NUCLEOTIDE SEQUENCE [LARGE SCALE GENOMIC DNA]</scope>
    <source>
        <strain evidence="4">1006PhL</strain>
    </source>
</reference>
<feature type="compositionally biased region" description="Basic and acidic residues" evidence="2">
    <location>
        <begin position="336"/>
        <end position="347"/>
    </location>
</feature>
<feature type="compositionally biased region" description="Polar residues" evidence="2">
    <location>
        <begin position="489"/>
        <end position="498"/>
    </location>
</feature>
<dbReference type="AlphaFoldDB" id="S2JIL7"/>
<feature type="compositionally biased region" description="Low complexity" evidence="2">
    <location>
        <begin position="681"/>
        <end position="704"/>
    </location>
</feature>
<feature type="region of interest" description="Disordered" evidence="2">
    <location>
        <begin position="468"/>
        <end position="498"/>
    </location>
</feature>
<evidence type="ECO:0000256" key="1">
    <source>
        <dbReference type="SAM" id="Coils"/>
    </source>
</evidence>
<feature type="coiled-coil region" evidence="1">
    <location>
        <begin position="78"/>
        <end position="192"/>
    </location>
</feature>
<keyword evidence="4" id="KW-1185">Reference proteome</keyword>
<feature type="compositionally biased region" description="Low complexity" evidence="2">
    <location>
        <begin position="837"/>
        <end position="849"/>
    </location>
</feature>
<proteinExistence type="predicted"/>
<feature type="compositionally biased region" description="Basic and acidic residues" evidence="2">
    <location>
        <begin position="360"/>
        <end position="374"/>
    </location>
</feature>
<dbReference type="OMA" id="QLNECHE"/>
<keyword evidence="1" id="KW-0175">Coiled coil</keyword>
<feature type="compositionally biased region" description="Low complexity" evidence="2">
    <location>
        <begin position="388"/>
        <end position="402"/>
    </location>
</feature>
<dbReference type="VEuPathDB" id="FungiDB:HMPREF1544_02995"/>
<dbReference type="OrthoDB" id="4088568at2759"/>
<feature type="compositionally biased region" description="Basic residues" evidence="2">
    <location>
        <begin position="348"/>
        <end position="359"/>
    </location>
</feature>
<evidence type="ECO:0000256" key="2">
    <source>
        <dbReference type="SAM" id="MobiDB-lite"/>
    </source>
</evidence>
<dbReference type="InParanoid" id="S2JIL7"/>
<dbReference type="Proteomes" id="UP000014254">
    <property type="component" value="Unassembled WGS sequence"/>
</dbReference>
<feature type="compositionally biased region" description="Low complexity" evidence="2">
    <location>
        <begin position="471"/>
        <end position="480"/>
    </location>
</feature>
<protein>
    <submittedName>
        <fullName evidence="3">Uncharacterized protein</fullName>
    </submittedName>
</protein>
<name>S2JIL7_MUCC1</name>
<feature type="region of interest" description="Disordered" evidence="2">
    <location>
        <begin position="328"/>
        <end position="402"/>
    </location>
</feature>
<feature type="compositionally biased region" description="Low complexity" evidence="2">
    <location>
        <begin position="713"/>
        <end position="730"/>
    </location>
</feature>
<feature type="compositionally biased region" description="Low complexity" evidence="2">
    <location>
        <begin position="641"/>
        <end position="657"/>
    </location>
</feature>
<dbReference type="eggNOG" id="ENOG502RUQP">
    <property type="taxonomic scope" value="Eukaryota"/>
</dbReference>
<accession>S2JIL7</accession>
<organism evidence="3 4">
    <name type="scientific">Mucor circinelloides f. circinelloides (strain 1006PhL)</name>
    <name type="common">Mucormycosis agent</name>
    <name type="synonym">Calyptromyces circinelloides</name>
    <dbReference type="NCBI Taxonomy" id="1220926"/>
    <lineage>
        <taxon>Eukaryota</taxon>
        <taxon>Fungi</taxon>
        <taxon>Fungi incertae sedis</taxon>
        <taxon>Mucoromycota</taxon>
        <taxon>Mucoromycotina</taxon>
        <taxon>Mucoromycetes</taxon>
        <taxon>Mucorales</taxon>
        <taxon>Mucorineae</taxon>
        <taxon>Mucoraceae</taxon>
        <taxon>Mucor</taxon>
    </lineage>
</organism>
<evidence type="ECO:0000313" key="4">
    <source>
        <dbReference type="Proteomes" id="UP000014254"/>
    </source>
</evidence>
<feature type="region of interest" description="Disordered" evidence="2">
    <location>
        <begin position="639"/>
        <end position="741"/>
    </location>
</feature>
<dbReference type="EMBL" id="KE123924">
    <property type="protein sequence ID" value="EPB90161.1"/>
    <property type="molecule type" value="Genomic_DNA"/>
</dbReference>
<gene>
    <name evidence="3" type="ORF">HMPREF1544_02995</name>
</gene>
<dbReference type="STRING" id="1220926.S2JIL7"/>